<dbReference type="OrthoDB" id="8445958at2759"/>
<name>A0A4Z2GLE1_9TELE</name>
<dbReference type="EMBL" id="SRLO01000496">
    <property type="protein sequence ID" value="TNN54085.1"/>
    <property type="molecule type" value="Genomic_DNA"/>
</dbReference>
<keyword evidence="1 2" id="KW-0812">Transmembrane</keyword>
<reference evidence="2 3" key="1">
    <citation type="submission" date="2019-03" db="EMBL/GenBank/DDBJ databases">
        <title>First draft genome of Liparis tanakae, snailfish: a comprehensive survey of snailfish specific genes.</title>
        <authorList>
            <person name="Kim W."/>
            <person name="Song I."/>
            <person name="Jeong J.-H."/>
            <person name="Kim D."/>
            <person name="Kim S."/>
            <person name="Ryu S."/>
            <person name="Song J.Y."/>
            <person name="Lee S.K."/>
        </authorList>
    </citation>
    <scope>NUCLEOTIDE SEQUENCE [LARGE SCALE GENOMIC DNA]</scope>
    <source>
        <tissue evidence="2">Muscle</tissue>
    </source>
</reference>
<dbReference type="InterPro" id="IPR031741">
    <property type="entry name" value="SERTM"/>
</dbReference>
<keyword evidence="1" id="KW-1133">Transmembrane helix</keyword>
<feature type="transmembrane region" description="Helical" evidence="1">
    <location>
        <begin position="63"/>
        <end position="85"/>
    </location>
</feature>
<evidence type="ECO:0000256" key="1">
    <source>
        <dbReference type="SAM" id="Phobius"/>
    </source>
</evidence>
<protein>
    <submittedName>
        <fullName evidence="2">Serine-rich and transmembrane domain-containing protein 1</fullName>
    </submittedName>
</protein>
<evidence type="ECO:0000313" key="2">
    <source>
        <dbReference type="EMBL" id="TNN54085.1"/>
    </source>
</evidence>
<gene>
    <name evidence="2" type="primary">SERTM1</name>
    <name evidence="2" type="ORF">EYF80_035706</name>
</gene>
<dbReference type="PANTHER" id="PTHR35660:SF1">
    <property type="entry name" value="SERINE-RICH AND TRANSMEMBRANE DOMAIN-CONTAINING PROTEIN 1"/>
    <property type="match status" value="1"/>
</dbReference>
<proteinExistence type="predicted"/>
<organism evidence="2 3">
    <name type="scientific">Liparis tanakae</name>
    <name type="common">Tanaka's snailfish</name>
    <dbReference type="NCBI Taxonomy" id="230148"/>
    <lineage>
        <taxon>Eukaryota</taxon>
        <taxon>Metazoa</taxon>
        <taxon>Chordata</taxon>
        <taxon>Craniata</taxon>
        <taxon>Vertebrata</taxon>
        <taxon>Euteleostomi</taxon>
        <taxon>Actinopterygii</taxon>
        <taxon>Neopterygii</taxon>
        <taxon>Teleostei</taxon>
        <taxon>Neoteleostei</taxon>
        <taxon>Acanthomorphata</taxon>
        <taxon>Eupercaria</taxon>
        <taxon>Perciformes</taxon>
        <taxon>Cottioidei</taxon>
        <taxon>Cottales</taxon>
        <taxon>Liparidae</taxon>
        <taxon>Liparis</taxon>
    </lineage>
</organism>
<sequence>MAGGVRHSQVMFMARMSGMDVSSVDHNDTAIPPIDDATFLRFSPTSAHAAAAAPSPAGRQGNLYVYVWLFLGLLVFLLTLLIISLHRLKNIISSSSSVPDCSSEAGSSFTNMEICSISSSHRSTVSSLSA</sequence>
<keyword evidence="3" id="KW-1185">Reference proteome</keyword>
<comment type="caution">
    <text evidence="2">The sequence shown here is derived from an EMBL/GenBank/DDBJ whole genome shotgun (WGS) entry which is preliminary data.</text>
</comment>
<dbReference type="Proteomes" id="UP000314294">
    <property type="component" value="Unassembled WGS sequence"/>
</dbReference>
<keyword evidence="1" id="KW-0472">Membrane</keyword>
<dbReference type="Pfam" id="PF15872">
    <property type="entry name" value="SRTM1"/>
    <property type="match status" value="1"/>
</dbReference>
<dbReference type="PANTHER" id="PTHR35660">
    <property type="entry name" value="SERINE-RICH AND TRANSMEMBRANE DOMAIN-CONTAINING PROTEIN 1"/>
    <property type="match status" value="1"/>
</dbReference>
<dbReference type="AlphaFoldDB" id="A0A4Z2GLE1"/>
<accession>A0A4Z2GLE1</accession>
<evidence type="ECO:0000313" key="3">
    <source>
        <dbReference type="Proteomes" id="UP000314294"/>
    </source>
</evidence>